<dbReference type="GO" id="GO:0031902">
    <property type="term" value="C:late endosome membrane"/>
    <property type="evidence" value="ECO:0007669"/>
    <property type="project" value="UniProtKB-SubCell"/>
</dbReference>
<evidence type="ECO:0000259" key="5">
    <source>
        <dbReference type="Pfam" id="PF04841"/>
    </source>
</evidence>
<dbReference type="WBParaSite" id="SVE_0550200.2">
    <property type="protein sequence ID" value="SVE_0550200.2"/>
    <property type="gene ID" value="SVE_0550200"/>
</dbReference>
<keyword evidence="3" id="KW-0653">Protein transport</keyword>
<sequence>MHLSSTSIWTSAGSALFDKTILYRNLETGVKKCTLFRACPYGGPIATYCVETLNNSFVSYVEVKGNNNEIYGKIKTRNVLGIEWTQCHKLIIIFKDAKFSIYTPRGKEIVDQVCFDISAKQLGVLSYHIFYGPVNTGIAILTEGHQFFVINNVLEASVWKHRIFIDNNQNIEFWNVVCHASLPTTIFGYLSDNNCFFIAAQGSNSFKKKFDWSIENGKYIAGETNWNNTIVGLLHDTMIIQLVSNDLLTATHIIEVKQMPLINKIFWCGFGAPCILDSNKILHIYTSKGDDCEIIFDSTIVASSEEDGLRIYSEECAYFVCPVAKSAENIFSTESSHPASTLYVLSKKEEDQYTTSFELLTTIMPSLEDAVRECLLAALNIFDEKLIVKLVKAANIGRMWESKVDSDYFAETLKTIKILSSLRADFIGMPLSFRQFQKIELRGVVDRLIDLGHWPLAVKICEFMELPLEEGVHRVFAHWAIDFIERCMNEIKSNCRKLTNEEMANLIFTKAERFPNISYAEIANEIYDRSSKDDNELIKLADILLDKEKDVSLKVKMYLQSKQWDKAILLADKSQRPDLYYTVINALKSLPYSKILVMTAKCPNIHAYFKEITEHDSPDDLINIYKANDEFVQLALHYISYNSNNVNNPFMENTKLEHYKAALESFKNLGEKDTTNYLTEYINIFDTIKSYSSHEYSCDLSVKELFKLAVKEKHNKLAEEIGRKFSITEKEGWTWKLEAYSENGMWEHVKTMASHSKSPIGYYPYLEKCFHKDPNRQDLQFYISRLSTSKELIKGYLLLGRYDDALEHAKARKDIDSLNYMKRKFRNDSSFQEKLKNAFGVL</sequence>
<feature type="domain" description="Vps16 N-terminal" evidence="5">
    <location>
        <begin position="25"/>
        <end position="400"/>
    </location>
</feature>
<evidence type="ECO:0000259" key="4">
    <source>
        <dbReference type="Pfam" id="PF04840"/>
    </source>
</evidence>
<dbReference type="GO" id="GO:0042144">
    <property type="term" value="P:vacuole fusion, non-autophagic"/>
    <property type="evidence" value="ECO:0007669"/>
    <property type="project" value="TreeGrafter"/>
</dbReference>
<dbReference type="InterPro" id="IPR006926">
    <property type="entry name" value="Vps16_N"/>
</dbReference>
<comment type="subcellular location">
    <subcellularLocation>
        <location evidence="3">Late endosome membrane</location>
        <topology evidence="3">Peripheral membrane protein</topology>
        <orientation evidence="3">Cytoplasmic side</orientation>
    </subcellularLocation>
    <subcellularLocation>
        <location evidence="3">Lysosome membrane</location>
        <topology evidence="3">Peripheral membrane protein</topology>
        <orientation evidence="3">Cytoplasmic side</orientation>
    </subcellularLocation>
    <text evidence="3">Cytoplasmic, peripheral membrane protein associated with late endosomes/lysosomes.</text>
</comment>
<dbReference type="PANTHER" id="PTHR12811:SF0">
    <property type="entry name" value="VACUOLAR PROTEIN SORTING-ASSOCIATED PROTEIN 16 HOMOLOG"/>
    <property type="match status" value="1"/>
</dbReference>
<name>A0A0K0F9K1_STRVS</name>
<dbReference type="GO" id="GO:0006886">
    <property type="term" value="P:intracellular protein transport"/>
    <property type="evidence" value="ECO:0007669"/>
    <property type="project" value="InterPro"/>
</dbReference>
<feature type="domain" description="Vps16 C-terminal" evidence="4">
    <location>
        <begin position="517"/>
        <end position="830"/>
    </location>
</feature>
<evidence type="ECO:0000256" key="2">
    <source>
        <dbReference type="ARBA" id="ARBA00017947"/>
    </source>
</evidence>
<reference evidence="6" key="1">
    <citation type="submission" date="2014-07" db="EMBL/GenBank/DDBJ databases">
        <authorList>
            <person name="Martin A.A"/>
            <person name="De Silva N."/>
        </authorList>
    </citation>
    <scope>NUCLEOTIDE SEQUENCE</scope>
</reference>
<dbReference type="Proteomes" id="UP000035680">
    <property type="component" value="Unassembled WGS sequence"/>
</dbReference>
<dbReference type="PIRSF" id="PIRSF007949">
    <property type="entry name" value="VPS16"/>
    <property type="match status" value="1"/>
</dbReference>
<evidence type="ECO:0000313" key="7">
    <source>
        <dbReference type="WBParaSite" id="SVE_0550200.2"/>
    </source>
</evidence>
<dbReference type="PANTHER" id="PTHR12811">
    <property type="entry name" value="VACUOLAR PROTEIN SORTING VPS16"/>
    <property type="match status" value="1"/>
</dbReference>
<dbReference type="InterPro" id="IPR006925">
    <property type="entry name" value="Vps16_C"/>
</dbReference>
<dbReference type="InterPro" id="IPR016534">
    <property type="entry name" value="VPS16"/>
</dbReference>
<organism evidence="6 7">
    <name type="scientific">Strongyloides venezuelensis</name>
    <name type="common">Threadworm</name>
    <dbReference type="NCBI Taxonomy" id="75913"/>
    <lineage>
        <taxon>Eukaryota</taxon>
        <taxon>Metazoa</taxon>
        <taxon>Ecdysozoa</taxon>
        <taxon>Nematoda</taxon>
        <taxon>Chromadorea</taxon>
        <taxon>Rhabditida</taxon>
        <taxon>Tylenchina</taxon>
        <taxon>Panagrolaimomorpha</taxon>
        <taxon>Strongyloidoidea</taxon>
        <taxon>Strongyloididae</taxon>
        <taxon>Strongyloides</taxon>
    </lineage>
</organism>
<proteinExistence type="inferred from homology"/>
<dbReference type="AlphaFoldDB" id="A0A0K0F9K1"/>
<accession>A0A0K0F9K1</accession>
<evidence type="ECO:0000256" key="1">
    <source>
        <dbReference type="ARBA" id="ARBA00009250"/>
    </source>
</evidence>
<keyword evidence="6" id="KW-1185">Reference proteome</keyword>
<dbReference type="STRING" id="75913.A0A0K0F9K1"/>
<dbReference type="GO" id="GO:0030897">
    <property type="term" value="C:HOPS complex"/>
    <property type="evidence" value="ECO:0007669"/>
    <property type="project" value="UniProtKB-UniRule"/>
</dbReference>
<dbReference type="GO" id="GO:0016197">
    <property type="term" value="P:endosomal transport"/>
    <property type="evidence" value="ECO:0007669"/>
    <property type="project" value="TreeGrafter"/>
</dbReference>
<dbReference type="GO" id="GO:0033263">
    <property type="term" value="C:CORVET complex"/>
    <property type="evidence" value="ECO:0007669"/>
    <property type="project" value="UniProtKB-UniRule"/>
</dbReference>
<dbReference type="Pfam" id="PF04841">
    <property type="entry name" value="Vps16_N"/>
    <property type="match status" value="1"/>
</dbReference>
<dbReference type="GO" id="GO:0003779">
    <property type="term" value="F:actin binding"/>
    <property type="evidence" value="ECO:0007669"/>
    <property type="project" value="TreeGrafter"/>
</dbReference>
<comment type="function">
    <text evidence="3">Plays a role in vesicle-mediated protein trafficking to lysosomal compartments including the endocytic membrane transport and autophagic pathways. Believed to act as a core component of the putative HOPS and CORVET endosomal tethering complexes.</text>
</comment>
<evidence type="ECO:0000313" key="6">
    <source>
        <dbReference type="Proteomes" id="UP000035680"/>
    </source>
</evidence>
<dbReference type="Pfam" id="PF04840">
    <property type="entry name" value="Vps16_C"/>
    <property type="match status" value="1"/>
</dbReference>
<dbReference type="GO" id="GO:0005765">
    <property type="term" value="C:lysosomal membrane"/>
    <property type="evidence" value="ECO:0007669"/>
    <property type="project" value="UniProtKB-SubCell"/>
</dbReference>
<protein>
    <recommendedName>
        <fullName evidence="2 3">Vacuolar protein sorting-associated protein 16 homolog</fullName>
    </recommendedName>
</protein>
<keyword evidence="3" id="KW-0472">Membrane</keyword>
<evidence type="ECO:0000256" key="3">
    <source>
        <dbReference type="PIRNR" id="PIRNR007949"/>
    </source>
</evidence>
<reference evidence="7" key="2">
    <citation type="submission" date="2015-08" db="UniProtKB">
        <authorList>
            <consortium name="WormBaseParasite"/>
        </authorList>
    </citation>
    <scope>IDENTIFICATION</scope>
</reference>
<comment type="similarity">
    <text evidence="1 3">Belongs to the VPS16 family.</text>
</comment>
<keyword evidence="3" id="KW-0813">Transport</keyword>
<keyword evidence="3" id="KW-0967">Endosome</keyword>
<keyword evidence="3" id="KW-0458">Lysosome</keyword>